<feature type="transmembrane region" description="Helical" evidence="1">
    <location>
        <begin position="29"/>
        <end position="46"/>
    </location>
</feature>
<keyword evidence="1" id="KW-0472">Membrane</keyword>
<dbReference type="AlphaFoldDB" id="A0AAV5JPR4"/>
<proteinExistence type="predicted"/>
<keyword evidence="1" id="KW-1133">Transmembrane helix</keyword>
<dbReference type="Proteomes" id="UP001054252">
    <property type="component" value="Unassembled WGS sequence"/>
</dbReference>
<reference evidence="2 3" key="1">
    <citation type="journal article" date="2021" name="Commun. Biol.">
        <title>The genome of Shorea leprosula (Dipterocarpaceae) highlights the ecological relevance of drought in aseasonal tropical rainforests.</title>
        <authorList>
            <person name="Ng K.K.S."/>
            <person name="Kobayashi M.J."/>
            <person name="Fawcett J.A."/>
            <person name="Hatakeyama M."/>
            <person name="Paape T."/>
            <person name="Ng C.H."/>
            <person name="Ang C.C."/>
            <person name="Tnah L.H."/>
            <person name="Lee C.T."/>
            <person name="Nishiyama T."/>
            <person name="Sese J."/>
            <person name="O'Brien M.J."/>
            <person name="Copetti D."/>
            <person name="Mohd Noor M.I."/>
            <person name="Ong R.C."/>
            <person name="Putra M."/>
            <person name="Sireger I.Z."/>
            <person name="Indrioko S."/>
            <person name="Kosugi Y."/>
            <person name="Izuno A."/>
            <person name="Isagi Y."/>
            <person name="Lee S.L."/>
            <person name="Shimizu K.K."/>
        </authorList>
    </citation>
    <scope>NUCLEOTIDE SEQUENCE [LARGE SCALE GENOMIC DNA]</scope>
    <source>
        <strain evidence="2">214</strain>
    </source>
</reference>
<protein>
    <submittedName>
        <fullName evidence="2">Uncharacterized protein</fullName>
    </submittedName>
</protein>
<accession>A0AAV5JPR4</accession>
<evidence type="ECO:0000313" key="2">
    <source>
        <dbReference type="EMBL" id="GKV12765.1"/>
    </source>
</evidence>
<comment type="caution">
    <text evidence="2">The sequence shown here is derived from an EMBL/GenBank/DDBJ whole genome shotgun (WGS) entry which is preliminary data.</text>
</comment>
<keyword evidence="1" id="KW-0812">Transmembrane</keyword>
<dbReference type="EMBL" id="BPVZ01000037">
    <property type="protein sequence ID" value="GKV12765.1"/>
    <property type="molecule type" value="Genomic_DNA"/>
</dbReference>
<feature type="transmembrane region" description="Helical" evidence="1">
    <location>
        <begin position="171"/>
        <end position="187"/>
    </location>
</feature>
<name>A0AAV5JPR4_9ROSI</name>
<feature type="transmembrane region" description="Helical" evidence="1">
    <location>
        <begin position="58"/>
        <end position="79"/>
    </location>
</feature>
<feature type="transmembrane region" description="Helical" evidence="1">
    <location>
        <begin position="249"/>
        <end position="269"/>
    </location>
</feature>
<feature type="transmembrane region" description="Helical" evidence="1">
    <location>
        <begin position="120"/>
        <end position="140"/>
    </location>
</feature>
<keyword evidence="3" id="KW-1185">Reference proteome</keyword>
<feature type="transmembrane region" description="Helical" evidence="1">
    <location>
        <begin position="91"/>
        <end position="108"/>
    </location>
</feature>
<feature type="transmembrane region" description="Helical" evidence="1">
    <location>
        <begin position="210"/>
        <end position="228"/>
    </location>
</feature>
<evidence type="ECO:0000313" key="3">
    <source>
        <dbReference type="Proteomes" id="UP001054252"/>
    </source>
</evidence>
<gene>
    <name evidence="2" type="ORF">SLEP1_g23877</name>
</gene>
<sequence>MSYLAETLRNLSETLQNHLRDSAEKGSPSAVLFAQIAFFTTTIFLWKTRLCAEHDSTGIIVALSYQIISAVLISNSWRLSQCKFIHGQCGYKLNLIANGFSFILTIVLEKFYEKFYEKYLSSLGFALSITVLFLILLVIIQPSTDLGFIGFLIGAIGSVAYNLFRYKFQTWIVLGICLMLLGVRYWLEEKWLKARVDHQPREDQSSKSEIIEAVAVVSFHLFWVLNLFRINCRKIDGPPKSISCALSSIMGMLACVLIFILWFGLAVVLRLHSSLLTPWETLLPIEVERVPRHRSNPRPRRVAN</sequence>
<feature type="transmembrane region" description="Helical" evidence="1">
    <location>
        <begin position="146"/>
        <end position="164"/>
    </location>
</feature>
<evidence type="ECO:0000256" key="1">
    <source>
        <dbReference type="SAM" id="Phobius"/>
    </source>
</evidence>
<organism evidence="2 3">
    <name type="scientific">Rubroshorea leprosula</name>
    <dbReference type="NCBI Taxonomy" id="152421"/>
    <lineage>
        <taxon>Eukaryota</taxon>
        <taxon>Viridiplantae</taxon>
        <taxon>Streptophyta</taxon>
        <taxon>Embryophyta</taxon>
        <taxon>Tracheophyta</taxon>
        <taxon>Spermatophyta</taxon>
        <taxon>Magnoliopsida</taxon>
        <taxon>eudicotyledons</taxon>
        <taxon>Gunneridae</taxon>
        <taxon>Pentapetalae</taxon>
        <taxon>rosids</taxon>
        <taxon>malvids</taxon>
        <taxon>Malvales</taxon>
        <taxon>Dipterocarpaceae</taxon>
        <taxon>Rubroshorea</taxon>
    </lineage>
</organism>